<organism evidence="3 4">
    <name type="scientific">Zobellia barbeyronii</name>
    <dbReference type="NCBI Taxonomy" id="2748009"/>
    <lineage>
        <taxon>Bacteria</taxon>
        <taxon>Pseudomonadati</taxon>
        <taxon>Bacteroidota</taxon>
        <taxon>Flavobacteriia</taxon>
        <taxon>Flavobacteriales</taxon>
        <taxon>Flavobacteriaceae</taxon>
        <taxon>Zobellia</taxon>
    </lineage>
</organism>
<dbReference type="PANTHER" id="PTHR35149">
    <property type="entry name" value="SLL5132 PROTEIN"/>
    <property type="match status" value="1"/>
</dbReference>
<evidence type="ECO:0000313" key="4">
    <source>
        <dbReference type="Proteomes" id="UP000740413"/>
    </source>
</evidence>
<dbReference type="PANTHER" id="PTHR35149:SF2">
    <property type="entry name" value="DUF262 DOMAIN-CONTAINING PROTEIN"/>
    <property type="match status" value="1"/>
</dbReference>
<dbReference type="Proteomes" id="UP000740413">
    <property type="component" value="Unassembled WGS sequence"/>
</dbReference>
<reference evidence="4" key="2">
    <citation type="submission" date="2023-07" db="EMBL/GenBank/DDBJ databases">
        <title>Zobellia barbeyronii sp. nov., a new marine flavobacterium, isolated from green and red algae.</title>
        <authorList>
            <person name="Nedashkovskaya O.I."/>
            <person name="Otstavnykh N."/>
            <person name="Zhukova N."/>
            <person name="Guzev K."/>
            <person name="Chausova V."/>
            <person name="Tekutyeva L."/>
            <person name="Mikhailov V."/>
            <person name="Isaeva M."/>
        </authorList>
    </citation>
    <scope>NUCLEOTIDE SEQUENCE [LARGE SCALE GENOMIC DNA]</scope>
    <source>
        <strain evidence="4">KMM 6746</strain>
    </source>
</reference>
<comment type="caution">
    <text evidence="3">The sequence shown here is derived from an EMBL/GenBank/DDBJ whole genome shotgun (WGS) entry which is preliminary data.</text>
</comment>
<keyword evidence="4" id="KW-1185">Reference proteome</keyword>
<feature type="domain" description="GmrSD restriction endonucleases N-terminal" evidence="1">
    <location>
        <begin position="15"/>
        <end position="192"/>
    </location>
</feature>
<proteinExistence type="predicted"/>
<dbReference type="RefSeq" id="WP_214611454.1">
    <property type="nucleotide sequence ID" value="NZ_JACATN010000002.1"/>
</dbReference>
<feature type="domain" description="DUF7834" evidence="2">
    <location>
        <begin position="203"/>
        <end position="460"/>
    </location>
</feature>
<accession>A0ABS5WD27</accession>
<sequence>MTDTKNLITDILPIKDFLCLENLSIPEFQRPYKWETKHVKQLLEDIVLHKDKSAYRLGTAVLFDNRDSNEPRTCLQVVDGQQRLITMSLIAHALKLNKEKEPYVSKLLNYKEITLLNQTFNSEITKNNIVINFNEIKREVANFSEDEIRFFLNKCELVCITLFDVSEAFQFFDSQNARGKDLDPHDLLKAFHLREMLQLSESEREKCIEDWENRNDDELGELFSQYLFRIRRWSKRKNGRYLNKSNASIFKGISLSNNTDFPFTYPLKINNVFTDEFNDHLHRKIDNNSKNYPFQLDQVIINGKRFFEMTTFYQEKVDLIKNIQKGIYIKNSEGEWVFDDIDYLQKLKFLGVHSVNDNVFLIFKQLATYGGKNRIGDQYIRTLFECALLYYTDKFGNQDLERVLVKLFIWSYSLRLDLQSVQLASVDNRALEWNSVFSIIREATEPKEIYQMYLERTSEVRFTNAVDIKDLFIKLGYYDGE</sequence>
<dbReference type="EMBL" id="JACATN010000002">
    <property type="protein sequence ID" value="MBT2161314.1"/>
    <property type="molecule type" value="Genomic_DNA"/>
</dbReference>
<evidence type="ECO:0000313" key="3">
    <source>
        <dbReference type="EMBL" id="MBT2161314.1"/>
    </source>
</evidence>
<dbReference type="Pfam" id="PF03235">
    <property type="entry name" value="GmrSD_N"/>
    <property type="match status" value="1"/>
</dbReference>
<dbReference type="InterPro" id="IPR057156">
    <property type="entry name" value="DUF7834"/>
</dbReference>
<protein>
    <submittedName>
        <fullName evidence="3">DUF262 domain-containing protein</fullName>
    </submittedName>
</protein>
<dbReference type="InterPro" id="IPR004919">
    <property type="entry name" value="GmrSD_N"/>
</dbReference>
<reference evidence="3 4" key="1">
    <citation type="submission" date="2020-06" db="EMBL/GenBank/DDBJ databases">
        <authorList>
            <person name="Isaeva M.P."/>
            <person name="Chernysheva N.Y."/>
        </authorList>
    </citation>
    <scope>NUCLEOTIDE SEQUENCE [LARGE SCALE GENOMIC DNA]</scope>
    <source>
        <strain evidence="3 4">KMM 6746</strain>
    </source>
</reference>
<name>A0ABS5WD27_9FLAO</name>
<gene>
    <name evidence="3" type="ORF">HW347_08545</name>
</gene>
<dbReference type="Pfam" id="PF25202">
    <property type="entry name" value="DUF7834"/>
    <property type="match status" value="1"/>
</dbReference>
<evidence type="ECO:0000259" key="1">
    <source>
        <dbReference type="Pfam" id="PF03235"/>
    </source>
</evidence>
<evidence type="ECO:0000259" key="2">
    <source>
        <dbReference type="Pfam" id="PF25202"/>
    </source>
</evidence>